<protein>
    <recommendedName>
        <fullName evidence="5">Eukaryotic translation initiation factor 4E</fullName>
    </recommendedName>
</protein>
<name>A0A6C0H755_9ZZZZ</name>
<dbReference type="AlphaFoldDB" id="A0A6C0H755"/>
<keyword evidence="2" id="KW-0694">RNA-binding</keyword>
<keyword evidence="1" id="KW-0396">Initiation factor</keyword>
<dbReference type="GO" id="GO:0000340">
    <property type="term" value="F:RNA 7-methylguanosine cap binding"/>
    <property type="evidence" value="ECO:0007669"/>
    <property type="project" value="TreeGrafter"/>
</dbReference>
<evidence type="ECO:0000256" key="1">
    <source>
        <dbReference type="ARBA" id="ARBA00022540"/>
    </source>
</evidence>
<accession>A0A6C0H755</accession>
<dbReference type="Pfam" id="PF01652">
    <property type="entry name" value="IF4E"/>
    <property type="match status" value="1"/>
</dbReference>
<reference evidence="4" key="1">
    <citation type="journal article" date="2020" name="Nature">
        <title>Giant virus diversity and host interactions through global metagenomics.</title>
        <authorList>
            <person name="Schulz F."/>
            <person name="Roux S."/>
            <person name="Paez-Espino D."/>
            <person name="Jungbluth S."/>
            <person name="Walsh D.A."/>
            <person name="Denef V.J."/>
            <person name="McMahon K.D."/>
            <person name="Konstantinidis K.T."/>
            <person name="Eloe-Fadrosh E.A."/>
            <person name="Kyrpides N.C."/>
            <person name="Woyke T."/>
        </authorList>
    </citation>
    <scope>NUCLEOTIDE SEQUENCE</scope>
    <source>
        <strain evidence="4">GVMAG-M-3300023179-71</strain>
    </source>
</reference>
<dbReference type="GO" id="GO:0003743">
    <property type="term" value="F:translation initiation factor activity"/>
    <property type="evidence" value="ECO:0007669"/>
    <property type="project" value="UniProtKB-KW"/>
</dbReference>
<proteinExistence type="predicted"/>
<dbReference type="PANTHER" id="PTHR11960">
    <property type="entry name" value="EUKARYOTIC TRANSLATION INITIATION FACTOR 4E RELATED"/>
    <property type="match status" value="1"/>
</dbReference>
<evidence type="ECO:0000256" key="2">
    <source>
        <dbReference type="ARBA" id="ARBA00022884"/>
    </source>
</evidence>
<evidence type="ECO:0000256" key="3">
    <source>
        <dbReference type="ARBA" id="ARBA00022917"/>
    </source>
</evidence>
<dbReference type="PANTHER" id="PTHR11960:SF8">
    <property type="entry name" value="EUKARYOTIC TRANSLATION INITIATION FACTOR 4E1-RELATED"/>
    <property type="match status" value="1"/>
</dbReference>
<keyword evidence="3" id="KW-0648">Protein biosynthesis</keyword>
<evidence type="ECO:0000313" key="4">
    <source>
        <dbReference type="EMBL" id="QHT75843.1"/>
    </source>
</evidence>
<organism evidence="4">
    <name type="scientific">viral metagenome</name>
    <dbReference type="NCBI Taxonomy" id="1070528"/>
    <lineage>
        <taxon>unclassified sequences</taxon>
        <taxon>metagenomes</taxon>
        <taxon>organismal metagenomes</taxon>
    </lineage>
</organism>
<dbReference type="GO" id="GO:0016281">
    <property type="term" value="C:eukaryotic translation initiation factor 4F complex"/>
    <property type="evidence" value="ECO:0007669"/>
    <property type="project" value="TreeGrafter"/>
</dbReference>
<dbReference type="SUPFAM" id="SSF55418">
    <property type="entry name" value="eIF4e-like"/>
    <property type="match status" value="1"/>
</dbReference>
<dbReference type="InterPro" id="IPR023398">
    <property type="entry name" value="TIF_eIF4e-like"/>
</dbReference>
<dbReference type="EMBL" id="MN739883">
    <property type="protein sequence ID" value="QHT75843.1"/>
    <property type="molecule type" value="Genomic_DNA"/>
</dbReference>
<sequence length="163" mass="18996">MDGHPIQFKWILWAHLPNFNQWDDNSYIKIMTISSIEDMLLLTELFPETIIQKSMLFLMKDGIKPYWEDPKNKNGGGFSYKVFPKNIQGFWNHLIYLLVGNNILNDPKIINNVCGITVSPKKGGHNIVKIWMSNKDNMNPKIITSDKIMNDYKCVFLPHKLNK</sequence>
<dbReference type="Gene3D" id="3.30.760.10">
    <property type="entry name" value="RNA Cap, Translation Initiation Factor Eif4e"/>
    <property type="match status" value="1"/>
</dbReference>
<dbReference type="InterPro" id="IPR001040">
    <property type="entry name" value="TIF_eIF_4E"/>
</dbReference>
<evidence type="ECO:0008006" key="5">
    <source>
        <dbReference type="Google" id="ProtNLM"/>
    </source>
</evidence>